<evidence type="ECO:0000256" key="6">
    <source>
        <dbReference type="ARBA" id="ARBA00012448"/>
    </source>
</evidence>
<dbReference type="Pfam" id="PF00912">
    <property type="entry name" value="Transgly"/>
    <property type="match status" value="1"/>
</dbReference>
<evidence type="ECO:0000256" key="20">
    <source>
        <dbReference type="ARBA" id="ARBA00023136"/>
    </source>
</evidence>
<feature type="region of interest" description="Disordered" evidence="28">
    <location>
        <begin position="773"/>
        <end position="800"/>
    </location>
</feature>
<keyword evidence="21" id="KW-0046">Antibiotic resistance</keyword>
<evidence type="ECO:0000256" key="22">
    <source>
        <dbReference type="ARBA" id="ARBA00023268"/>
    </source>
</evidence>
<comment type="similarity">
    <text evidence="5">In the N-terminal section; belongs to the glycosyltransferase 51 family.</text>
</comment>
<keyword evidence="11" id="KW-0645">Protease</keyword>
<dbReference type="InterPro" id="IPR012338">
    <property type="entry name" value="Beta-lactam/transpept-like"/>
</dbReference>
<feature type="domain" description="Penicillin-binding protein OB-like" evidence="31">
    <location>
        <begin position="320"/>
        <end position="419"/>
    </location>
</feature>
<dbReference type="SUPFAM" id="SSF53955">
    <property type="entry name" value="Lysozyme-like"/>
    <property type="match status" value="1"/>
</dbReference>
<evidence type="ECO:0000256" key="10">
    <source>
        <dbReference type="ARBA" id="ARBA00022645"/>
    </source>
</evidence>
<feature type="domain" description="Glycosyl transferase family 51" evidence="30">
    <location>
        <begin position="58"/>
        <end position="233"/>
    </location>
</feature>
<feature type="region of interest" description="Disordered" evidence="28">
    <location>
        <begin position="608"/>
        <end position="640"/>
    </location>
</feature>
<reference evidence="32 33" key="1">
    <citation type="submission" date="2018-02" db="EMBL/GenBank/DDBJ databases">
        <title>Genome sequencing of Solimonas sp. HR-BB.</title>
        <authorList>
            <person name="Lee Y."/>
            <person name="Jeon C.O."/>
        </authorList>
    </citation>
    <scope>NUCLEOTIDE SEQUENCE [LARGE SCALE GENOMIC DNA]</scope>
    <source>
        <strain evidence="32 33">HR-BB</strain>
    </source>
</reference>
<dbReference type="PANTHER" id="PTHR32282">
    <property type="entry name" value="BINDING PROTEIN TRANSPEPTIDASE, PUTATIVE-RELATED"/>
    <property type="match status" value="1"/>
</dbReference>
<sequence length="800" mass="87818">MKWKLLLSVLAGLLVAGVLALWGGFLIARSYFEPELPSVQSLRELQLALPLRIYSSDGKLLGEFGAERRALLKYDQFPPRVVQAFLAAEDDRFFDHPGVDWMGLARAAFSLAVTGQKSQGGSTITMQLARNVFLSSERTYGRKFKEILLALNIEKELKKEEILELYLNKIYLGERAYGVGAAALIYFGKNINDLRVSEAAVIAGLPKAPSRDNPIANPERAKERRNYVLRRMHQLGYISAEEFKAATEEPLIVKPYRAKAEVDAYYVAEMVRQDILTRYGEEAAYTQGFTVTTTVDSYRQLAANAALRKALDDYSERHGWRGPEAKIDPALLAPGQEQKLIDALDARPQVSGLLPVVVLSYNPQKLSLRARDGDVDLAPEHFKWAGFTAKRAPAVGDLLRIRAGGKDGREWVLGQLPQAQGALVALDPRDGSVQALVGGYDFFQGKFNRVTQARRQAGSGFKPFLYAAAMARGYTPASIFLDAPVVFSVRGQKDWRPENYGGDFKGPMTLREALVQSRNLVSIRVLEAIGVDYARDYIARFGLPKDHMPRNLTMSLGTGDFTPLEMARGFSTIANGGFLVEPYFIESIRDGAGKLLFKAQPKIACFECEQLPPPPESAEDDPSANESEAPPPDIPENGAPRMIDAQTIWMITDILHDVTVRGTAAKVNELGRSDLAGKTGTTNDETDAWFNGFQKTLVATAWVGRDQPAPLGKGEVGGRAALPMWMDFMRAALKDVPQGMLPRPAGLVSVRIDRRSGKLAGEEGDAVFEVVPQDRIPDAADAPAAEEEGRPSAGGVEELF</sequence>
<evidence type="ECO:0000259" key="29">
    <source>
        <dbReference type="Pfam" id="PF00905"/>
    </source>
</evidence>
<keyword evidence="33" id="KW-1185">Reference proteome</keyword>
<evidence type="ECO:0000256" key="5">
    <source>
        <dbReference type="ARBA" id="ARBA00007739"/>
    </source>
</evidence>
<evidence type="ECO:0000256" key="11">
    <source>
        <dbReference type="ARBA" id="ARBA00022670"/>
    </source>
</evidence>
<dbReference type="NCBIfam" id="TIGR02074">
    <property type="entry name" value="PBP_1a_fam"/>
    <property type="match status" value="1"/>
</dbReference>
<evidence type="ECO:0000256" key="23">
    <source>
        <dbReference type="ARBA" id="ARBA00023316"/>
    </source>
</evidence>
<dbReference type="GO" id="GO:0008955">
    <property type="term" value="F:peptidoglycan glycosyltransferase activity"/>
    <property type="evidence" value="ECO:0007669"/>
    <property type="project" value="UniProtKB-EC"/>
</dbReference>
<evidence type="ECO:0000256" key="9">
    <source>
        <dbReference type="ARBA" id="ARBA00022519"/>
    </source>
</evidence>
<evidence type="ECO:0000256" key="14">
    <source>
        <dbReference type="ARBA" id="ARBA00022692"/>
    </source>
</evidence>
<evidence type="ECO:0000256" key="1">
    <source>
        <dbReference type="ARBA" id="ARBA00002624"/>
    </source>
</evidence>
<comment type="caution">
    <text evidence="32">The sequence shown here is derived from an EMBL/GenBank/DDBJ whole genome shotgun (WGS) entry which is preliminary data.</text>
</comment>
<keyword evidence="16" id="KW-0133">Cell shape</keyword>
<dbReference type="GO" id="GO:0009252">
    <property type="term" value="P:peptidoglycan biosynthetic process"/>
    <property type="evidence" value="ECO:0007669"/>
    <property type="project" value="UniProtKB-UniPathway"/>
</dbReference>
<dbReference type="GO" id="GO:0030288">
    <property type="term" value="C:outer membrane-bounded periplasmic space"/>
    <property type="evidence" value="ECO:0007669"/>
    <property type="project" value="TreeGrafter"/>
</dbReference>
<dbReference type="GO" id="GO:0071555">
    <property type="term" value="P:cell wall organization"/>
    <property type="evidence" value="ECO:0007669"/>
    <property type="project" value="UniProtKB-KW"/>
</dbReference>
<evidence type="ECO:0000256" key="2">
    <source>
        <dbReference type="ARBA" id="ARBA00004249"/>
    </source>
</evidence>
<evidence type="ECO:0000256" key="21">
    <source>
        <dbReference type="ARBA" id="ARBA00023251"/>
    </source>
</evidence>
<keyword evidence="17" id="KW-0735">Signal-anchor</keyword>
<keyword evidence="14" id="KW-0812">Transmembrane</keyword>
<keyword evidence="8" id="KW-1003">Cell membrane</keyword>
<dbReference type="InterPro" id="IPR001460">
    <property type="entry name" value="PCN-bd_Tpept"/>
</dbReference>
<dbReference type="EC" id="2.4.99.28" evidence="25"/>
<dbReference type="AlphaFoldDB" id="A0A2S5TJ09"/>
<dbReference type="GO" id="GO:0009002">
    <property type="term" value="F:serine-type D-Ala-D-Ala carboxypeptidase activity"/>
    <property type="evidence" value="ECO:0007669"/>
    <property type="project" value="UniProtKB-EC"/>
</dbReference>
<dbReference type="InterPro" id="IPR023346">
    <property type="entry name" value="Lysozyme-like_dom_sf"/>
</dbReference>
<dbReference type="GO" id="GO:0005886">
    <property type="term" value="C:plasma membrane"/>
    <property type="evidence" value="ECO:0007669"/>
    <property type="project" value="UniProtKB-SubCell"/>
</dbReference>
<accession>A0A2S5TJ09</accession>
<dbReference type="EMBL" id="PSNW01000002">
    <property type="protein sequence ID" value="PPE74970.1"/>
    <property type="molecule type" value="Genomic_DNA"/>
</dbReference>
<dbReference type="GO" id="GO:0006508">
    <property type="term" value="P:proteolysis"/>
    <property type="evidence" value="ECO:0007669"/>
    <property type="project" value="UniProtKB-KW"/>
</dbReference>
<keyword evidence="9" id="KW-0997">Cell inner membrane</keyword>
<keyword evidence="19" id="KW-1133">Transmembrane helix</keyword>
<evidence type="ECO:0000256" key="3">
    <source>
        <dbReference type="ARBA" id="ARBA00004752"/>
    </source>
</evidence>
<dbReference type="EC" id="3.4.16.4" evidence="6"/>
<evidence type="ECO:0000256" key="16">
    <source>
        <dbReference type="ARBA" id="ARBA00022960"/>
    </source>
</evidence>
<dbReference type="InterPro" id="IPR050396">
    <property type="entry name" value="Glycosyltr_51/Transpeptidase"/>
</dbReference>
<evidence type="ECO:0000313" key="32">
    <source>
        <dbReference type="EMBL" id="PPE74970.1"/>
    </source>
</evidence>
<comment type="similarity">
    <text evidence="4">In the C-terminal section; belongs to the transpeptidase family.</text>
</comment>
<comment type="pathway">
    <text evidence="27">Glycan biosynthesis.</text>
</comment>
<dbReference type="GO" id="GO:0046677">
    <property type="term" value="P:response to antibiotic"/>
    <property type="evidence" value="ECO:0007669"/>
    <property type="project" value="UniProtKB-KW"/>
</dbReference>
<comment type="function">
    <text evidence="1">Cell wall formation. Synthesis of cross-linked peptidoglycan from the lipid intermediates. The enzyme has a penicillin-insensitive transglycosylase N-terminal domain (formation of linear glycan strands) and a penicillin-sensitive transpeptidase C-terminal domain (cross-linking of the peptide subunits).</text>
</comment>
<evidence type="ECO:0000313" key="33">
    <source>
        <dbReference type="Proteomes" id="UP000238220"/>
    </source>
</evidence>
<dbReference type="UniPathway" id="UPA00219"/>
<gene>
    <name evidence="32" type="ORF">C3942_04650</name>
</gene>
<dbReference type="FunFam" id="1.10.3810.10:FF:000003">
    <property type="entry name" value="Penicillin-binding protein 1a"/>
    <property type="match status" value="1"/>
</dbReference>
<dbReference type="GO" id="GO:0008360">
    <property type="term" value="P:regulation of cell shape"/>
    <property type="evidence" value="ECO:0007669"/>
    <property type="project" value="UniProtKB-KW"/>
</dbReference>
<feature type="domain" description="Penicillin-binding protein transpeptidase" evidence="29">
    <location>
        <begin position="421"/>
        <end position="686"/>
    </location>
</feature>
<name>A0A2S5TJ09_9GAMM</name>
<comment type="subcellular location">
    <subcellularLocation>
        <location evidence="2">Cell inner membrane</location>
        <topology evidence="2">Single-pass type II membrane protein</topology>
    </subcellularLocation>
</comment>
<dbReference type="PANTHER" id="PTHR32282:SF27">
    <property type="entry name" value="PENICILLIN-BINDING PROTEIN 1A"/>
    <property type="match status" value="1"/>
</dbReference>
<comment type="catalytic activity">
    <reaction evidence="24">
        <text>Preferential cleavage: (Ac)2-L-Lys-D-Ala-|-D-Ala. Also transpeptidation of peptidyl-alanyl moieties that are N-acyl substituents of D-alanine.</text>
        <dbReference type="EC" id="3.4.16.4"/>
    </reaction>
</comment>
<keyword evidence="13" id="KW-0808">Transferase</keyword>
<keyword evidence="18" id="KW-0573">Peptidoglycan synthesis</keyword>
<keyword evidence="15" id="KW-0378">Hydrolase</keyword>
<evidence type="ECO:0000256" key="8">
    <source>
        <dbReference type="ARBA" id="ARBA00022475"/>
    </source>
</evidence>
<evidence type="ECO:0000256" key="26">
    <source>
        <dbReference type="ARBA" id="ARBA00049902"/>
    </source>
</evidence>
<proteinExistence type="inferred from homology"/>
<evidence type="ECO:0000256" key="15">
    <source>
        <dbReference type="ARBA" id="ARBA00022801"/>
    </source>
</evidence>
<evidence type="ECO:0000256" key="13">
    <source>
        <dbReference type="ARBA" id="ARBA00022679"/>
    </source>
</evidence>
<dbReference type="Gene3D" id="3.40.710.10">
    <property type="entry name" value="DD-peptidase/beta-lactamase superfamily"/>
    <property type="match status" value="2"/>
</dbReference>
<keyword evidence="12" id="KW-0328">Glycosyltransferase</keyword>
<dbReference type="Proteomes" id="UP000238220">
    <property type="component" value="Unassembled WGS sequence"/>
</dbReference>
<evidence type="ECO:0000256" key="28">
    <source>
        <dbReference type="SAM" id="MobiDB-lite"/>
    </source>
</evidence>
<evidence type="ECO:0000256" key="24">
    <source>
        <dbReference type="ARBA" id="ARBA00034000"/>
    </source>
</evidence>
<evidence type="ECO:0000256" key="19">
    <source>
        <dbReference type="ARBA" id="ARBA00022989"/>
    </source>
</evidence>
<keyword evidence="23" id="KW-0961">Cell wall biogenesis/degradation</keyword>
<evidence type="ECO:0000256" key="25">
    <source>
        <dbReference type="ARBA" id="ARBA00044770"/>
    </source>
</evidence>
<evidence type="ECO:0000256" key="12">
    <source>
        <dbReference type="ARBA" id="ARBA00022676"/>
    </source>
</evidence>
<dbReference type="GO" id="GO:0008658">
    <property type="term" value="F:penicillin binding"/>
    <property type="evidence" value="ECO:0007669"/>
    <property type="project" value="InterPro"/>
</dbReference>
<keyword evidence="22" id="KW-0511">Multifunctional enzyme</keyword>
<organism evidence="32 33">
    <name type="scientific">Solimonas fluminis</name>
    <dbReference type="NCBI Taxonomy" id="2086571"/>
    <lineage>
        <taxon>Bacteria</taxon>
        <taxon>Pseudomonadati</taxon>
        <taxon>Pseudomonadota</taxon>
        <taxon>Gammaproteobacteria</taxon>
        <taxon>Nevskiales</taxon>
        <taxon>Nevskiaceae</taxon>
        <taxon>Solimonas</taxon>
    </lineage>
</organism>
<evidence type="ECO:0000256" key="27">
    <source>
        <dbReference type="ARBA" id="ARBA00060592"/>
    </source>
</evidence>
<evidence type="ECO:0000256" key="7">
    <source>
        <dbReference type="ARBA" id="ARBA00018638"/>
    </source>
</evidence>
<dbReference type="SUPFAM" id="SSF56601">
    <property type="entry name" value="beta-lactamase/transpeptidase-like"/>
    <property type="match status" value="1"/>
</dbReference>
<comment type="catalytic activity">
    <reaction evidence="26">
        <text>[GlcNAc-(1-&gt;4)-Mur2Ac(oyl-L-Ala-gamma-D-Glu-L-Lys-D-Ala-D-Ala)](n)-di-trans,octa-cis-undecaprenyl diphosphate + beta-D-GlcNAc-(1-&gt;4)-Mur2Ac(oyl-L-Ala-gamma-D-Glu-L-Lys-D-Ala-D-Ala)-di-trans,octa-cis-undecaprenyl diphosphate = [GlcNAc-(1-&gt;4)-Mur2Ac(oyl-L-Ala-gamma-D-Glu-L-Lys-D-Ala-D-Ala)](n+1)-di-trans,octa-cis-undecaprenyl diphosphate + di-trans,octa-cis-undecaprenyl diphosphate + H(+)</text>
        <dbReference type="Rhea" id="RHEA:23708"/>
        <dbReference type="Rhea" id="RHEA-COMP:9602"/>
        <dbReference type="Rhea" id="RHEA-COMP:9603"/>
        <dbReference type="ChEBI" id="CHEBI:15378"/>
        <dbReference type="ChEBI" id="CHEBI:58405"/>
        <dbReference type="ChEBI" id="CHEBI:60033"/>
        <dbReference type="ChEBI" id="CHEBI:78435"/>
        <dbReference type="EC" id="2.4.99.28"/>
    </reaction>
</comment>
<evidence type="ECO:0000259" key="31">
    <source>
        <dbReference type="Pfam" id="PF17092"/>
    </source>
</evidence>
<keyword evidence="20" id="KW-0472">Membrane</keyword>
<protein>
    <recommendedName>
        <fullName evidence="7">Penicillin-binding protein 1A</fullName>
        <ecNumber evidence="25">2.4.99.28</ecNumber>
        <ecNumber evidence="6">3.4.16.4</ecNumber>
    </recommendedName>
</protein>
<dbReference type="Gene3D" id="1.10.3810.10">
    <property type="entry name" value="Biosynthetic peptidoglycan transglycosylase-like"/>
    <property type="match status" value="1"/>
</dbReference>
<evidence type="ECO:0000256" key="17">
    <source>
        <dbReference type="ARBA" id="ARBA00022968"/>
    </source>
</evidence>
<dbReference type="Pfam" id="PF00905">
    <property type="entry name" value="Transpeptidase"/>
    <property type="match status" value="1"/>
</dbReference>
<evidence type="ECO:0000256" key="18">
    <source>
        <dbReference type="ARBA" id="ARBA00022984"/>
    </source>
</evidence>
<dbReference type="InterPro" id="IPR001264">
    <property type="entry name" value="Glyco_trans_51"/>
</dbReference>
<evidence type="ECO:0000256" key="4">
    <source>
        <dbReference type="ARBA" id="ARBA00007090"/>
    </source>
</evidence>
<dbReference type="OrthoDB" id="9766909at2"/>
<keyword evidence="10" id="KW-0121">Carboxypeptidase</keyword>
<comment type="pathway">
    <text evidence="3">Cell wall biogenesis; peptidoglycan biosynthesis.</text>
</comment>
<dbReference type="InterPro" id="IPR031376">
    <property type="entry name" value="PCB_OB"/>
</dbReference>
<dbReference type="Pfam" id="PF17092">
    <property type="entry name" value="PCB_OB"/>
    <property type="match status" value="1"/>
</dbReference>
<dbReference type="RefSeq" id="WP_104229197.1">
    <property type="nucleotide sequence ID" value="NZ_PSNW01000002.1"/>
</dbReference>
<dbReference type="InterPro" id="IPR036950">
    <property type="entry name" value="PBP_transglycosylase"/>
</dbReference>
<evidence type="ECO:0000259" key="30">
    <source>
        <dbReference type="Pfam" id="PF00912"/>
    </source>
</evidence>